<keyword evidence="2" id="KW-1185">Reference proteome</keyword>
<sequence length="70" mass="7705">MTRMGTGADKSQAGISNHLTIRGYGNDDGDNDDCAEDIADCGDDYYEMKIIIIIIRKKSEDIRIPGPDIL</sequence>
<protein>
    <submittedName>
        <fullName evidence="1">Uncharacterized protein</fullName>
    </submittedName>
</protein>
<dbReference type="AlphaFoldDB" id="A0A5N4D4U8"/>
<accession>A0A5N4D4U8</accession>
<organism evidence="1 2">
    <name type="scientific">Camelus dromedarius</name>
    <name type="common">Dromedary</name>
    <name type="synonym">Arabian camel</name>
    <dbReference type="NCBI Taxonomy" id="9838"/>
    <lineage>
        <taxon>Eukaryota</taxon>
        <taxon>Metazoa</taxon>
        <taxon>Chordata</taxon>
        <taxon>Craniata</taxon>
        <taxon>Vertebrata</taxon>
        <taxon>Euteleostomi</taxon>
        <taxon>Mammalia</taxon>
        <taxon>Eutheria</taxon>
        <taxon>Laurasiatheria</taxon>
        <taxon>Artiodactyla</taxon>
        <taxon>Tylopoda</taxon>
        <taxon>Camelidae</taxon>
        <taxon>Camelus</taxon>
    </lineage>
</organism>
<proteinExistence type="predicted"/>
<gene>
    <name evidence="1" type="ORF">Cadr_000019010</name>
</gene>
<comment type="caution">
    <text evidence="1">The sequence shown here is derived from an EMBL/GenBank/DDBJ whole genome shotgun (WGS) entry which is preliminary data.</text>
</comment>
<dbReference type="Proteomes" id="UP000299084">
    <property type="component" value="Unassembled WGS sequence"/>
</dbReference>
<dbReference type="EMBL" id="JWIN03000016">
    <property type="protein sequence ID" value="KAB1266141.1"/>
    <property type="molecule type" value="Genomic_DNA"/>
</dbReference>
<reference evidence="1 2" key="1">
    <citation type="journal article" date="2019" name="Mol. Ecol. Resour.">
        <title>Improving Illumina assemblies with Hi-C and long reads: an example with the North African dromedary.</title>
        <authorList>
            <person name="Elbers J.P."/>
            <person name="Rogers M.F."/>
            <person name="Perelman P.L."/>
            <person name="Proskuryakova A.A."/>
            <person name="Serdyukova N.A."/>
            <person name="Johnson W.E."/>
            <person name="Horin P."/>
            <person name="Corander J."/>
            <person name="Murphy D."/>
            <person name="Burger P.A."/>
        </authorList>
    </citation>
    <scope>NUCLEOTIDE SEQUENCE [LARGE SCALE GENOMIC DNA]</scope>
    <source>
        <strain evidence="1">Drom800</strain>
        <tissue evidence="1">Blood</tissue>
    </source>
</reference>
<evidence type="ECO:0000313" key="2">
    <source>
        <dbReference type="Proteomes" id="UP000299084"/>
    </source>
</evidence>
<name>A0A5N4D4U8_CAMDR</name>
<evidence type="ECO:0000313" key="1">
    <source>
        <dbReference type="EMBL" id="KAB1266141.1"/>
    </source>
</evidence>